<dbReference type="GO" id="GO:0006680">
    <property type="term" value="P:glucosylceramide catabolic process"/>
    <property type="evidence" value="ECO:0007669"/>
    <property type="project" value="TreeGrafter"/>
</dbReference>
<gene>
    <name evidence="5" type="ORF">FOZ60_002074</name>
</gene>
<dbReference type="Gene3D" id="3.20.20.80">
    <property type="entry name" value="Glycosidases"/>
    <property type="match status" value="1"/>
</dbReference>
<proteinExistence type="inferred from homology"/>
<dbReference type="PANTHER" id="PTHR11069:SF23">
    <property type="entry name" value="LYSOSOMAL ACID GLUCOSYLCERAMIDASE"/>
    <property type="match status" value="1"/>
</dbReference>
<organism evidence="5 6">
    <name type="scientific">Perkinsus olseni</name>
    <name type="common">Perkinsus atlanticus</name>
    <dbReference type="NCBI Taxonomy" id="32597"/>
    <lineage>
        <taxon>Eukaryota</taxon>
        <taxon>Sar</taxon>
        <taxon>Alveolata</taxon>
        <taxon>Perkinsozoa</taxon>
        <taxon>Perkinsea</taxon>
        <taxon>Perkinsida</taxon>
        <taxon>Perkinsidae</taxon>
        <taxon>Perkinsus</taxon>
    </lineage>
</organism>
<evidence type="ECO:0000256" key="3">
    <source>
        <dbReference type="ARBA" id="ARBA00022801"/>
    </source>
</evidence>
<comment type="similarity">
    <text evidence="1">Belongs to the glycosyl hydrolase 30 family.</text>
</comment>
<dbReference type="OrthoDB" id="2160638at2759"/>
<name>A0A7J6NYY7_PEROL</name>
<evidence type="ECO:0000313" key="6">
    <source>
        <dbReference type="Proteomes" id="UP000541610"/>
    </source>
</evidence>
<sequence>MEPPPTVRVSVVFLRTMRALPLTTLFTIPCIVLLLSLAGCSGNGGATTTAPATSTAPTTAPVVTTTPSPQGAVAYITSENGGNMTRRSVTVDNGPATTYHVKLNSGSLNHRPVEGFGGAFTAASAVNYKKLSDEDKRKFIELYFGGTGLRYTMGRIPINSCDFSPYTYNFDNVSDDFTLEHFDDSLKGDEDTGMIQLLHDALAVAKLKLFGSPWSPPYWMKADNHPMVGSPNPCLKQDKKYKQAWADYFVKWIQSYEKKNISIWGVTQQNEPMFYSNTRWEACSYDPANQTEFIRDYLGPTLNKTFGDRVKLMYMDFVRNLLMEVSDVLLQDSKAAQYVYGAGVHWYGLNSIDTLEAFKTKYGSKYAVWGTEASTCFPEDRFFNTPWKRAARYVHGVIVDFVHGGGTGWVDWNLLLDEIAAQDNRGGPNHADNYCFAHIHINNASQLVVHPSFYTFGHITKFVAPGARMVTSLNVSKSEPSSIFTINTLEAMAFVNEAKTELEVIVLSSQEDDISDLIIEVQLPGGQYQTIHVVLGEYGTLKMQWNIFEGGSSPSSFNLETTGSTQLDLGNDKVGLKLAIVPLQATTKDAKSLQMYNYVRSSFEDSVRVRTDHSISWYRLQRSTDDIHLLALKSDLTEAKGNVRSLSIDQDIIFNRVKDDRYYLRFDFTARGYYASSEGEELSFSVQRTIVEGVFDAADP</sequence>
<evidence type="ECO:0000313" key="5">
    <source>
        <dbReference type="EMBL" id="KAF4689113.1"/>
    </source>
</evidence>
<dbReference type="EMBL" id="JABANP010000133">
    <property type="protein sequence ID" value="KAF4689113.1"/>
    <property type="molecule type" value="Genomic_DNA"/>
</dbReference>
<dbReference type="InterPro" id="IPR017853">
    <property type="entry name" value="GH"/>
</dbReference>
<dbReference type="InterPro" id="IPR033453">
    <property type="entry name" value="Glyco_hydro_30_TIM-barrel"/>
</dbReference>
<dbReference type="Proteomes" id="UP000541610">
    <property type="component" value="Unassembled WGS sequence"/>
</dbReference>
<evidence type="ECO:0000256" key="1">
    <source>
        <dbReference type="ARBA" id="ARBA00005382"/>
    </source>
</evidence>
<dbReference type="InterPro" id="IPR001139">
    <property type="entry name" value="Glyco_hydro_30"/>
</dbReference>
<feature type="domain" description="Glycosyl hydrolase family 30 TIM-barrel" evidence="4">
    <location>
        <begin position="113"/>
        <end position="463"/>
    </location>
</feature>
<evidence type="ECO:0000259" key="4">
    <source>
        <dbReference type="Pfam" id="PF02055"/>
    </source>
</evidence>
<protein>
    <recommendedName>
        <fullName evidence="4">Glycosyl hydrolase family 30 TIM-barrel domain-containing protein</fullName>
    </recommendedName>
</protein>
<dbReference type="PANTHER" id="PTHR11069">
    <property type="entry name" value="GLUCOSYLCERAMIDASE"/>
    <property type="match status" value="1"/>
</dbReference>
<evidence type="ECO:0000256" key="2">
    <source>
        <dbReference type="ARBA" id="ARBA00022729"/>
    </source>
</evidence>
<comment type="caution">
    <text evidence="5">The sequence shown here is derived from an EMBL/GenBank/DDBJ whole genome shotgun (WGS) entry which is preliminary data.</text>
</comment>
<dbReference type="AlphaFoldDB" id="A0A7J6NYY7"/>
<dbReference type="Pfam" id="PF02055">
    <property type="entry name" value="Glyco_hydro_30"/>
    <property type="match status" value="1"/>
</dbReference>
<reference evidence="5 6" key="1">
    <citation type="submission" date="2020-04" db="EMBL/GenBank/DDBJ databases">
        <title>Perkinsus olseni comparative genomics.</title>
        <authorList>
            <person name="Bogema D.R."/>
        </authorList>
    </citation>
    <scope>NUCLEOTIDE SEQUENCE [LARGE SCALE GENOMIC DNA]</scope>
    <source>
        <strain evidence="5">00978-12</strain>
    </source>
</reference>
<keyword evidence="3" id="KW-0378">Hydrolase</keyword>
<keyword evidence="2" id="KW-0732">Signal</keyword>
<dbReference type="GO" id="GO:0016020">
    <property type="term" value="C:membrane"/>
    <property type="evidence" value="ECO:0007669"/>
    <property type="project" value="GOC"/>
</dbReference>
<dbReference type="PRINTS" id="PR00843">
    <property type="entry name" value="GLHYDRLASE30"/>
</dbReference>
<dbReference type="GO" id="GO:0004348">
    <property type="term" value="F:glucosylceramidase activity"/>
    <property type="evidence" value="ECO:0007669"/>
    <property type="project" value="InterPro"/>
</dbReference>
<accession>A0A7J6NYY7</accession>
<dbReference type="SUPFAM" id="SSF51445">
    <property type="entry name" value="(Trans)glycosidases"/>
    <property type="match status" value="1"/>
</dbReference>